<proteinExistence type="predicted"/>
<feature type="compositionally biased region" description="Acidic residues" evidence="1">
    <location>
        <begin position="151"/>
        <end position="182"/>
    </location>
</feature>
<reference evidence="2" key="1">
    <citation type="journal article" date="2020" name="Nature">
        <title>Giant virus diversity and host interactions through global metagenomics.</title>
        <authorList>
            <person name="Schulz F."/>
            <person name="Roux S."/>
            <person name="Paez-Espino D."/>
            <person name="Jungbluth S."/>
            <person name="Walsh D.A."/>
            <person name="Denef V.J."/>
            <person name="McMahon K.D."/>
            <person name="Konstantinidis K.T."/>
            <person name="Eloe-Fadrosh E.A."/>
            <person name="Kyrpides N.C."/>
            <person name="Woyke T."/>
        </authorList>
    </citation>
    <scope>NUCLEOTIDE SEQUENCE</scope>
    <source>
        <strain evidence="2">GVMAG-M-3300020185-18</strain>
    </source>
</reference>
<evidence type="ECO:0000256" key="1">
    <source>
        <dbReference type="SAM" id="MobiDB-lite"/>
    </source>
</evidence>
<protein>
    <submittedName>
        <fullName evidence="2">Uncharacterized protein</fullName>
    </submittedName>
</protein>
<sequence length="205" mass="24109">MNMIQPHRRSGRRRTAPKRFEDEKFVSGAVDRYQHCYDANRPGKQDYINGHDNYYTSRRGHKFTTIEWNNKGKYRIHKRDFAESLLEFSSIWRDVGRVLPGALVSRIGEYLRISDVDKALVVEDDEFIVGDNSDMDEPQPKKWSCSGLSMDDNESEDEWDSDEETDDDEEWEEDKSDDEDDDIPTHDGWNHRWGCPPLNTTDNKK</sequence>
<feature type="region of interest" description="Disordered" evidence="1">
    <location>
        <begin position="130"/>
        <end position="205"/>
    </location>
</feature>
<accession>A0A6C0C4A0</accession>
<evidence type="ECO:0000313" key="2">
    <source>
        <dbReference type="EMBL" id="QHS98604.1"/>
    </source>
</evidence>
<dbReference type="AlphaFoldDB" id="A0A6C0C4A0"/>
<dbReference type="EMBL" id="MN739319">
    <property type="protein sequence ID" value="QHS98604.1"/>
    <property type="molecule type" value="Genomic_DNA"/>
</dbReference>
<name>A0A6C0C4A0_9ZZZZ</name>
<organism evidence="2">
    <name type="scientific">viral metagenome</name>
    <dbReference type="NCBI Taxonomy" id="1070528"/>
    <lineage>
        <taxon>unclassified sequences</taxon>
        <taxon>metagenomes</taxon>
        <taxon>organismal metagenomes</taxon>
    </lineage>
</organism>